<accession>A0A8J3MP38</accession>
<protein>
    <submittedName>
        <fullName evidence="2">Uncharacterized protein</fullName>
    </submittedName>
</protein>
<feature type="compositionally biased region" description="Polar residues" evidence="1">
    <location>
        <begin position="70"/>
        <end position="91"/>
    </location>
</feature>
<evidence type="ECO:0000313" key="3">
    <source>
        <dbReference type="Proteomes" id="UP000612362"/>
    </source>
</evidence>
<dbReference type="Proteomes" id="UP000612362">
    <property type="component" value="Unassembled WGS sequence"/>
</dbReference>
<comment type="caution">
    <text evidence="2">The sequence shown here is derived from an EMBL/GenBank/DDBJ whole genome shotgun (WGS) entry which is preliminary data.</text>
</comment>
<dbReference type="RefSeq" id="WP_220192911.1">
    <property type="nucleotide sequence ID" value="NZ_BNJF01000001.1"/>
</dbReference>
<sequence length="150" mass="14987">MSLDTPSSHFFPTTEEVTFKAVTSSDASSTRHLPMKMARLISMVGLGAALLLPLNACDSLGETVPCPVPTESSSPVEDDTPTVSCTTSNGSHYLWIRNRGGWVPSDDGVNPRPGARGVGGDGGNGSHGGTGEGGHGGVGGEGGHGGGEGG</sequence>
<proteinExistence type="predicted"/>
<feature type="region of interest" description="Disordered" evidence="1">
    <location>
        <begin position="68"/>
        <end position="150"/>
    </location>
</feature>
<dbReference type="EMBL" id="BNJF01000001">
    <property type="protein sequence ID" value="GHO43437.1"/>
    <property type="molecule type" value="Genomic_DNA"/>
</dbReference>
<gene>
    <name evidence="2" type="ORF">KSX_16000</name>
</gene>
<evidence type="ECO:0000313" key="2">
    <source>
        <dbReference type="EMBL" id="GHO43437.1"/>
    </source>
</evidence>
<name>A0A8J3MP38_9CHLR</name>
<keyword evidence="3" id="KW-1185">Reference proteome</keyword>
<dbReference type="AlphaFoldDB" id="A0A8J3MP38"/>
<organism evidence="2 3">
    <name type="scientific">Ktedonospora formicarum</name>
    <dbReference type="NCBI Taxonomy" id="2778364"/>
    <lineage>
        <taxon>Bacteria</taxon>
        <taxon>Bacillati</taxon>
        <taxon>Chloroflexota</taxon>
        <taxon>Ktedonobacteria</taxon>
        <taxon>Ktedonobacterales</taxon>
        <taxon>Ktedonobacteraceae</taxon>
        <taxon>Ktedonospora</taxon>
    </lineage>
</organism>
<evidence type="ECO:0000256" key="1">
    <source>
        <dbReference type="SAM" id="MobiDB-lite"/>
    </source>
</evidence>
<feature type="compositionally biased region" description="Gly residues" evidence="1">
    <location>
        <begin position="116"/>
        <end position="150"/>
    </location>
</feature>
<reference evidence="2" key="1">
    <citation type="submission" date="2020-10" db="EMBL/GenBank/DDBJ databases">
        <title>Taxonomic study of unclassified bacteria belonging to the class Ktedonobacteria.</title>
        <authorList>
            <person name="Yabe S."/>
            <person name="Wang C.M."/>
            <person name="Zheng Y."/>
            <person name="Sakai Y."/>
            <person name="Cavaletti L."/>
            <person name="Monciardini P."/>
            <person name="Donadio S."/>
        </authorList>
    </citation>
    <scope>NUCLEOTIDE SEQUENCE</scope>
    <source>
        <strain evidence="2">SOSP1-1</strain>
    </source>
</reference>